<dbReference type="SUPFAM" id="SSF52242">
    <property type="entry name" value="Cobalamin (vitamin B12)-binding domain"/>
    <property type="match status" value="1"/>
</dbReference>
<comment type="caution">
    <text evidence="2">The sequence shown here is derived from an EMBL/GenBank/DDBJ whole genome shotgun (WGS) entry which is preliminary data.</text>
</comment>
<dbReference type="InterPro" id="IPR036724">
    <property type="entry name" value="Cobalamin-bd_sf"/>
</dbReference>
<protein>
    <recommendedName>
        <fullName evidence="1">B12-binding domain-containing protein</fullName>
    </recommendedName>
</protein>
<dbReference type="PROSITE" id="PS51332">
    <property type="entry name" value="B12_BINDING"/>
    <property type="match status" value="1"/>
</dbReference>
<gene>
    <name evidence="2" type="ORF">XM53_14640</name>
</gene>
<dbReference type="EMBL" id="LAXJ01000017">
    <property type="protein sequence ID" value="KRS11753.1"/>
    <property type="molecule type" value="Genomic_DNA"/>
</dbReference>
<accession>A0A0T5NS33</accession>
<dbReference type="Gene3D" id="3.40.50.280">
    <property type="entry name" value="Cobalamin-binding domain"/>
    <property type="match status" value="1"/>
</dbReference>
<dbReference type="Pfam" id="PF02310">
    <property type="entry name" value="B12-binding"/>
    <property type="match status" value="1"/>
</dbReference>
<organism evidence="2 3">
    <name type="scientific">Roseovarius atlanticus</name>
    <dbReference type="NCBI Taxonomy" id="1641875"/>
    <lineage>
        <taxon>Bacteria</taxon>
        <taxon>Pseudomonadati</taxon>
        <taxon>Pseudomonadota</taxon>
        <taxon>Alphaproteobacteria</taxon>
        <taxon>Rhodobacterales</taxon>
        <taxon>Roseobacteraceae</taxon>
        <taxon>Roseovarius</taxon>
    </lineage>
</organism>
<sequence>MSNTARSEPRTREQWVERLCEALMSDSDSSYRAVISSLMANGVSSEEIFQSYIPAASAYLGELWVSDRASFVDVTVGASRLQGLFRGKQADSPGRWSDRSIPLGQSALMVVPQYEQHALGAFVAADNLRRHGLWVHMAIGLTREELAELSGTRRFAMIGISVATRNSVEKTTELIDYLRSNANYMPPIVIGGRAVEADPKAVSKTGADHAVRTAREAIEKCGLSSVAEALPFTGAI</sequence>
<evidence type="ECO:0000313" key="2">
    <source>
        <dbReference type="EMBL" id="KRS11753.1"/>
    </source>
</evidence>
<name>A0A0T5NS33_9RHOB</name>
<evidence type="ECO:0000259" key="1">
    <source>
        <dbReference type="PROSITE" id="PS51332"/>
    </source>
</evidence>
<dbReference type="GO" id="GO:0031419">
    <property type="term" value="F:cobalamin binding"/>
    <property type="evidence" value="ECO:0007669"/>
    <property type="project" value="InterPro"/>
</dbReference>
<dbReference type="Proteomes" id="UP000051295">
    <property type="component" value="Unassembled WGS sequence"/>
</dbReference>
<dbReference type="AlphaFoldDB" id="A0A0T5NS33"/>
<dbReference type="STRING" id="1641875.XM53_14640"/>
<evidence type="ECO:0000313" key="3">
    <source>
        <dbReference type="Proteomes" id="UP000051295"/>
    </source>
</evidence>
<feature type="domain" description="B12-binding" evidence="1">
    <location>
        <begin position="104"/>
        <end position="236"/>
    </location>
</feature>
<dbReference type="GO" id="GO:0046872">
    <property type="term" value="F:metal ion binding"/>
    <property type="evidence" value="ECO:0007669"/>
    <property type="project" value="InterPro"/>
</dbReference>
<keyword evidence="3" id="KW-1185">Reference proteome</keyword>
<dbReference type="PATRIC" id="fig|1641875.4.peg.733"/>
<proteinExistence type="predicted"/>
<dbReference type="InterPro" id="IPR006158">
    <property type="entry name" value="Cobalamin-bd"/>
</dbReference>
<reference evidence="2 3" key="1">
    <citation type="submission" date="2015-04" db="EMBL/GenBank/DDBJ databases">
        <title>The draft genome sequence of Roseovarius sp.R12b.</title>
        <authorList>
            <person name="Li G."/>
            <person name="Lai Q."/>
            <person name="Shao Z."/>
            <person name="Yan P."/>
        </authorList>
    </citation>
    <scope>NUCLEOTIDE SEQUENCE [LARGE SCALE GENOMIC DNA]</scope>
    <source>
        <strain evidence="2 3">R12B</strain>
    </source>
</reference>